<protein>
    <recommendedName>
        <fullName evidence="5">Tetratricopeptide repeat protein</fullName>
    </recommendedName>
</protein>
<keyword evidence="2" id="KW-0472">Membrane</keyword>
<dbReference type="SUPFAM" id="SSF48452">
    <property type="entry name" value="TPR-like"/>
    <property type="match status" value="1"/>
</dbReference>
<evidence type="ECO:0008006" key="5">
    <source>
        <dbReference type="Google" id="ProtNLM"/>
    </source>
</evidence>
<dbReference type="RefSeq" id="WP_068129612.1">
    <property type="nucleotide sequence ID" value="NZ_CP042914.1"/>
</dbReference>
<feature type="transmembrane region" description="Helical" evidence="2">
    <location>
        <begin position="51"/>
        <end position="70"/>
    </location>
</feature>
<accession>A0A5B9QZU4</accession>
<feature type="compositionally biased region" description="Low complexity" evidence="1">
    <location>
        <begin position="221"/>
        <end position="238"/>
    </location>
</feature>
<dbReference type="OrthoDB" id="266806at2"/>
<dbReference type="KEGG" id="rul:UC8_55700"/>
<organism evidence="3 4">
    <name type="scientific">Roseimaritima ulvae</name>
    <dbReference type="NCBI Taxonomy" id="980254"/>
    <lineage>
        <taxon>Bacteria</taxon>
        <taxon>Pseudomonadati</taxon>
        <taxon>Planctomycetota</taxon>
        <taxon>Planctomycetia</taxon>
        <taxon>Pirellulales</taxon>
        <taxon>Pirellulaceae</taxon>
        <taxon>Roseimaritima</taxon>
    </lineage>
</organism>
<evidence type="ECO:0000313" key="3">
    <source>
        <dbReference type="EMBL" id="QEG43519.1"/>
    </source>
</evidence>
<name>A0A5B9QZU4_9BACT</name>
<keyword evidence="2" id="KW-1133">Transmembrane helix</keyword>
<dbReference type="Pfam" id="PF14559">
    <property type="entry name" value="TPR_19"/>
    <property type="match status" value="1"/>
</dbReference>
<gene>
    <name evidence="3" type="ORF">UC8_55700</name>
</gene>
<dbReference type="Proteomes" id="UP000325286">
    <property type="component" value="Chromosome"/>
</dbReference>
<sequence length="314" mass="34125">MEASGKHYLTCLWPGLPEMWFRGQLAALPAALTFAFAVNFLLVARFIYPEWLAPLLVRLACWAAVGVWIYCVTKSLQRLPEVVSPRSASDQPDRFAEAHIQYLRGHWVEAEALLSDCLEIESRDPPALLLLAGVYRHTNRLAAAANLLDQLERLERGDFWWLELQDERKRLKRFEAAAESNAADADDTDNAGDTPAAVDAAEPQDLGSAAEARSESGGGCETTVEPETTAVPETTSASDVASNSQASQESSGEELRTAVRGERTMQEAEADGPLRETSVPAADSLSAAATDQAFAAELAEDWPASEDSSPYRTV</sequence>
<proteinExistence type="predicted"/>
<evidence type="ECO:0000313" key="4">
    <source>
        <dbReference type="Proteomes" id="UP000325286"/>
    </source>
</evidence>
<dbReference type="AlphaFoldDB" id="A0A5B9QZU4"/>
<reference evidence="3 4" key="1">
    <citation type="submission" date="2019-08" db="EMBL/GenBank/DDBJ databases">
        <title>Deep-cultivation of Planctomycetes and their phenomic and genomic characterization uncovers novel biology.</title>
        <authorList>
            <person name="Wiegand S."/>
            <person name="Jogler M."/>
            <person name="Boedeker C."/>
            <person name="Pinto D."/>
            <person name="Vollmers J."/>
            <person name="Rivas-Marin E."/>
            <person name="Kohn T."/>
            <person name="Peeters S.H."/>
            <person name="Heuer A."/>
            <person name="Rast P."/>
            <person name="Oberbeckmann S."/>
            <person name="Bunk B."/>
            <person name="Jeske O."/>
            <person name="Meyerdierks A."/>
            <person name="Storesund J.E."/>
            <person name="Kallscheuer N."/>
            <person name="Luecker S."/>
            <person name="Lage O.M."/>
            <person name="Pohl T."/>
            <person name="Merkel B.J."/>
            <person name="Hornburger P."/>
            <person name="Mueller R.-W."/>
            <person name="Bruemmer F."/>
            <person name="Labrenz M."/>
            <person name="Spormann A.M."/>
            <person name="Op den Camp H."/>
            <person name="Overmann J."/>
            <person name="Amann R."/>
            <person name="Jetten M.S.M."/>
            <person name="Mascher T."/>
            <person name="Medema M.H."/>
            <person name="Devos D.P."/>
            <person name="Kaster A.-K."/>
            <person name="Ovreas L."/>
            <person name="Rohde M."/>
            <person name="Galperin M.Y."/>
            <person name="Jogler C."/>
        </authorList>
    </citation>
    <scope>NUCLEOTIDE SEQUENCE [LARGE SCALE GENOMIC DNA]</scope>
    <source>
        <strain evidence="3 4">UC8</strain>
    </source>
</reference>
<feature type="compositionally biased region" description="Basic and acidic residues" evidence="1">
    <location>
        <begin position="253"/>
        <end position="266"/>
    </location>
</feature>
<keyword evidence="4" id="KW-1185">Reference proteome</keyword>
<feature type="compositionally biased region" description="Polar residues" evidence="1">
    <location>
        <begin position="239"/>
        <end position="250"/>
    </location>
</feature>
<feature type="transmembrane region" description="Helical" evidence="2">
    <location>
        <begin position="20"/>
        <end position="44"/>
    </location>
</feature>
<dbReference type="EMBL" id="CP042914">
    <property type="protein sequence ID" value="QEG43519.1"/>
    <property type="molecule type" value="Genomic_DNA"/>
</dbReference>
<evidence type="ECO:0000256" key="1">
    <source>
        <dbReference type="SAM" id="MobiDB-lite"/>
    </source>
</evidence>
<keyword evidence="2" id="KW-0812">Transmembrane</keyword>
<dbReference type="InterPro" id="IPR011990">
    <property type="entry name" value="TPR-like_helical_dom_sf"/>
</dbReference>
<evidence type="ECO:0000256" key="2">
    <source>
        <dbReference type="SAM" id="Phobius"/>
    </source>
</evidence>
<dbReference type="Gene3D" id="1.25.40.10">
    <property type="entry name" value="Tetratricopeptide repeat domain"/>
    <property type="match status" value="1"/>
</dbReference>
<feature type="region of interest" description="Disordered" evidence="1">
    <location>
        <begin position="179"/>
        <end position="288"/>
    </location>
</feature>